<evidence type="ECO:0000256" key="5">
    <source>
        <dbReference type="ARBA" id="ARBA00023136"/>
    </source>
</evidence>
<organism evidence="9 10">
    <name type="scientific">Lithohypha guttulata</name>
    <dbReference type="NCBI Taxonomy" id="1690604"/>
    <lineage>
        <taxon>Eukaryota</taxon>
        <taxon>Fungi</taxon>
        <taxon>Dikarya</taxon>
        <taxon>Ascomycota</taxon>
        <taxon>Pezizomycotina</taxon>
        <taxon>Eurotiomycetes</taxon>
        <taxon>Chaetothyriomycetidae</taxon>
        <taxon>Chaetothyriales</taxon>
        <taxon>Trichomeriaceae</taxon>
        <taxon>Lithohypha</taxon>
    </lineage>
</organism>
<feature type="transmembrane region" description="Helical" evidence="7">
    <location>
        <begin position="12"/>
        <end position="35"/>
    </location>
</feature>
<comment type="similarity">
    <text evidence="2">Belongs to the PA-phosphatase related phosphoesterase family.</text>
</comment>
<feature type="transmembrane region" description="Helical" evidence="7">
    <location>
        <begin position="208"/>
        <end position="229"/>
    </location>
</feature>
<evidence type="ECO:0000259" key="8">
    <source>
        <dbReference type="SMART" id="SM00014"/>
    </source>
</evidence>
<dbReference type="Proteomes" id="UP001345013">
    <property type="component" value="Unassembled WGS sequence"/>
</dbReference>
<dbReference type="InterPro" id="IPR000326">
    <property type="entry name" value="PAP2/HPO"/>
</dbReference>
<evidence type="ECO:0000313" key="10">
    <source>
        <dbReference type="Proteomes" id="UP001345013"/>
    </source>
</evidence>
<dbReference type="PANTHER" id="PTHR10165:SF154">
    <property type="entry name" value="PAP2 DOMAIN PROTEIN (AFU_ORTHOLOGUE AFUA_1G09730)"/>
    <property type="match status" value="1"/>
</dbReference>
<dbReference type="CDD" id="cd03390">
    <property type="entry name" value="PAP2_containing_1_like"/>
    <property type="match status" value="1"/>
</dbReference>
<feature type="transmembrane region" description="Helical" evidence="7">
    <location>
        <begin position="277"/>
        <end position="299"/>
    </location>
</feature>
<evidence type="ECO:0000256" key="3">
    <source>
        <dbReference type="ARBA" id="ARBA00022692"/>
    </source>
</evidence>
<feature type="domain" description="Phosphatidic acid phosphatase type 2/haloperoxidase" evidence="8">
    <location>
        <begin position="113"/>
        <end position="296"/>
    </location>
</feature>
<comment type="caution">
    <text evidence="9">The sequence shown here is derived from an EMBL/GenBank/DDBJ whole genome shotgun (WGS) entry which is preliminary data.</text>
</comment>
<reference evidence="9 10" key="1">
    <citation type="submission" date="2023-08" db="EMBL/GenBank/DDBJ databases">
        <title>Black Yeasts Isolated from many extreme environments.</title>
        <authorList>
            <person name="Coleine C."/>
            <person name="Stajich J.E."/>
            <person name="Selbmann L."/>
        </authorList>
    </citation>
    <scope>NUCLEOTIDE SEQUENCE [LARGE SCALE GENOMIC DNA]</scope>
    <source>
        <strain evidence="9 10">CCFEE 5885</strain>
    </source>
</reference>
<comment type="subcellular location">
    <subcellularLocation>
        <location evidence="1">Membrane</location>
        <topology evidence="1">Multi-pass membrane protein</topology>
    </subcellularLocation>
</comment>
<dbReference type="InterPro" id="IPR043216">
    <property type="entry name" value="PAP-like"/>
</dbReference>
<evidence type="ECO:0000256" key="6">
    <source>
        <dbReference type="SAM" id="MobiDB-lite"/>
    </source>
</evidence>
<proteinExistence type="inferred from homology"/>
<keyword evidence="4 7" id="KW-1133">Transmembrane helix</keyword>
<sequence>MVMARPVRFVVSYLLDWVVVICFAAAGGVLTYISGFHRPFSLTNDDFAYPLKDNIVSLPVVVIISLVAPAAMIAVANLSAAVLTKPSGPQRATRAGLRDVILAVAWETHAGWLGLCTGLAVTLFVTAGLKDMVGKPRPDMLARCQPDLANVNRYVVGGFGMNLDSEAPPFVTSAICQQSDARILDDGFAAFPSGHSSFNSAGMVYLTLWLYARWSIAIPFLDYSMAYRGTTQTRKHTMVKAQAGKAAPPLWQVALAFTPIFVALFVCASRYADFHHAGFDIIAGAAIGTVFGWASFRLYHLPFRRSKGLLAWGPRAEQHAFLARSGYDDNLSDEEQGRQSMGTELDHLTTKPPARVHTGGSHQPILGNLSEESQREKTACYPQRV</sequence>
<keyword evidence="10" id="KW-1185">Reference proteome</keyword>
<evidence type="ECO:0000256" key="4">
    <source>
        <dbReference type="ARBA" id="ARBA00022989"/>
    </source>
</evidence>
<evidence type="ECO:0000313" key="9">
    <source>
        <dbReference type="EMBL" id="KAK5073333.1"/>
    </source>
</evidence>
<accession>A0ABR0JVZ7</accession>
<dbReference type="InterPro" id="IPR036938">
    <property type="entry name" value="PAP2/HPO_sf"/>
</dbReference>
<dbReference type="EMBL" id="JAVRRG010000310">
    <property type="protein sequence ID" value="KAK5073333.1"/>
    <property type="molecule type" value="Genomic_DNA"/>
</dbReference>
<dbReference type="SUPFAM" id="SSF48317">
    <property type="entry name" value="Acid phosphatase/Vanadium-dependent haloperoxidase"/>
    <property type="match status" value="1"/>
</dbReference>
<name>A0ABR0JVZ7_9EURO</name>
<keyword evidence="5 7" id="KW-0472">Membrane</keyword>
<gene>
    <name evidence="9" type="ORF">LTR24_010344</name>
</gene>
<evidence type="ECO:0000256" key="7">
    <source>
        <dbReference type="SAM" id="Phobius"/>
    </source>
</evidence>
<feature type="transmembrane region" description="Helical" evidence="7">
    <location>
        <begin position="250"/>
        <end position="271"/>
    </location>
</feature>
<evidence type="ECO:0000256" key="2">
    <source>
        <dbReference type="ARBA" id="ARBA00008816"/>
    </source>
</evidence>
<protein>
    <recommendedName>
        <fullName evidence="8">Phosphatidic acid phosphatase type 2/haloperoxidase domain-containing protein</fullName>
    </recommendedName>
</protein>
<dbReference type="PANTHER" id="PTHR10165">
    <property type="entry name" value="LIPID PHOSPHATE PHOSPHATASE"/>
    <property type="match status" value="1"/>
</dbReference>
<feature type="transmembrane region" description="Helical" evidence="7">
    <location>
        <begin position="55"/>
        <end position="83"/>
    </location>
</feature>
<feature type="transmembrane region" description="Helical" evidence="7">
    <location>
        <begin position="104"/>
        <end position="129"/>
    </location>
</feature>
<dbReference type="Pfam" id="PF01569">
    <property type="entry name" value="PAP2"/>
    <property type="match status" value="1"/>
</dbReference>
<dbReference type="Gene3D" id="1.20.144.10">
    <property type="entry name" value="Phosphatidic acid phosphatase type 2/haloperoxidase"/>
    <property type="match status" value="1"/>
</dbReference>
<feature type="region of interest" description="Disordered" evidence="6">
    <location>
        <begin position="349"/>
        <end position="385"/>
    </location>
</feature>
<dbReference type="SMART" id="SM00014">
    <property type="entry name" value="acidPPc"/>
    <property type="match status" value="1"/>
</dbReference>
<keyword evidence="3 7" id="KW-0812">Transmembrane</keyword>
<evidence type="ECO:0000256" key="1">
    <source>
        <dbReference type="ARBA" id="ARBA00004141"/>
    </source>
</evidence>